<organism evidence="2 3">
    <name type="scientific">Exidia glandulosa HHB12029</name>
    <dbReference type="NCBI Taxonomy" id="1314781"/>
    <lineage>
        <taxon>Eukaryota</taxon>
        <taxon>Fungi</taxon>
        <taxon>Dikarya</taxon>
        <taxon>Basidiomycota</taxon>
        <taxon>Agaricomycotina</taxon>
        <taxon>Agaricomycetes</taxon>
        <taxon>Auriculariales</taxon>
        <taxon>Exidiaceae</taxon>
        <taxon>Exidia</taxon>
    </lineage>
</organism>
<dbReference type="EMBL" id="KV426031">
    <property type="protein sequence ID" value="KZV91245.1"/>
    <property type="molecule type" value="Genomic_DNA"/>
</dbReference>
<feature type="region of interest" description="Disordered" evidence="1">
    <location>
        <begin position="474"/>
        <end position="518"/>
    </location>
</feature>
<dbReference type="Proteomes" id="UP000077266">
    <property type="component" value="Unassembled WGS sequence"/>
</dbReference>
<dbReference type="InParanoid" id="A0A165GZY2"/>
<evidence type="ECO:0000256" key="1">
    <source>
        <dbReference type="SAM" id="MobiDB-lite"/>
    </source>
</evidence>
<proteinExistence type="predicted"/>
<protein>
    <submittedName>
        <fullName evidence="2">Uncharacterized protein</fullName>
    </submittedName>
</protein>
<dbReference type="OrthoDB" id="2634326at2759"/>
<evidence type="ECO:0000313" key="3">
    <source>
        <dbReference type="Proteomes" id="UP000077266"/>
    </source>
</evidence>
<gene>
    <name evidence="2" type="ORF">EXIGLDRAFT_770039</name>
</gene>
<feature type="compositionally biased region" description="Polar residues" evidence="1">
    <location>
        <begin position="474"/>
        <end position="498"/>
    </location>
</feature>
<keyword evidence="3" id="KW-1185">Reference proteome</keyword>
<reference evidence="2 3" key="1">
    <citation type="journal article" date="2016" name="Mol. Biol. Evol.">
        <title>Comparative Genomics of Early-Diverging Mushroom-Forming Fungi Provides Insights into the Origins of Lignocellulose Decay Capabilities.</title>
        <authorList>
            <person name="Nagy L.G."/>
            <person name="Riley R."/>
            <person name="Tritt A."/>
            <person name="Adam C."/>
            <person name="Daum C."/>
            <person name="Floudas D."/>
            <person name="Sun H."/>
            <person name="Yadav J.S."/>
            <person name="Pangilinan J."/>
            <person name="Larsson K.H."/>
            <person name="Matsuura K."/>
            <person name="Barry K."/>
            <person name="Labutti K."/>
            <person name="Kuo R."/>
            <person name="Ohm R.A."/>
            <person name="Bhattacharya S.S."/>
            <person name="Shirouzu T."/>
            <person name="Yoshinaga Y."/>
            <person name="Martin F.M."/>
            <person name="Grigoriev I.V."/>
            <person name="Hibbett D.S."/>
        </authorList>
    </citation>
    <scope>NUCLEOTIDE SEQUENCE [LARGE SCALE GENOMIC DNA]</scope>
    <source>
        <strain evidence="2 3">HHB12029</strain>
    </source>
</reference>
<name>A0A165GZY2_EXIGL</name>
<feature type="region of interest" description="Disordered" evidence="1">
    <location>
        <begin position="302"/>
        <end position="321"/>
    </location>
</feature>
<accession>A0A165GZY2</accession>
<sequence length="957" mass="109024">MSYTQRREDVNVPPALVVSGTQFDTSHRWDKAHPTCFRDETAKKYILCRYGWRTTPAIPPSEFPRARVDWRLGPHEPMQYPQLWDHSAPHLAWIERSPSHVDLYSASITGYVLQLVDWTPIHAQSVYGRVSQPVVSRLREAFYAIYNLVIPLFAEARTKHLLPKRTISECTKLLAEFQTVAAAFKDSALNVTRVQRGIAELRGFYRFRMDCRYHVQHPYFVSDVLYDYVGVFVTDVHLCSLLHRLGVPVWLVLDRIPKDVSLLSQPPTPCSDWVEMHLLDAVQLPARGRALAVRSSQIRARSRSPLSERSKRVARSPTSASASNMWIKRNFIADPQMQVGQAVKNGQVELPEWAPDPLPWLFDICSLVDTTEERQRRLCAVDVEYAVPQSIFLRGPLYLMPPVHIFYKKNAIASEIAFRCWASLDTFWVSRVTQEDESTLGPGLSSPTWRSYMENKYKPRTTVTAANLNVIESSASSNAGQTSREPAAGASTSATITQAPKPAASSESETSLERRASQLESEIQNALIAAAYESDDDSDDDDGMPAMFNADEPRVYYTRDPVPGERPFTPEEQRDSVLPSNWENTMLDFFVEEDSRRMTKASQKRKKEVRFSRGWDKFDDFENRRRLFFMRSSRVASEFPQGGERRIAANVLTWHRDPNDEVGRAYPSKYIWPVGIPRSKKRAAEKLAYVVTADEAVADGIPFELIGKTKQEVEEEMLKRGAWTVETTWPSRRAEKATAALVQQAQTADQPEPAQAQTQAPAPVLELEPDPIFGTHAPVPSGRGLSEFRFGSHVVTAEDLKKVEYRKFILWRIQEASFRFQLRTLDMYVLKSMGVWDDDVAAERARLWPQCWGRGSESFVPRGDVEPLLSRDSNPVDRFLGLIAFSRLVHSWPRAETYKSIQQYTRLGGEGLQEDQIPVVERSLWRLYAQTYYDYFGLMPTLPAKMPPNPFPSPVSE</sequence>
<evidence type="ECO:0000313" key="2">
    <source>
        <dbReference type="EMBL" id="KZV91245.1"/>
    </source>
</evidence>
<dbReference type="AlphaFoldDB" id="A0A165GZY2"/>